<organism evidence="1 2">
    <name type="scientific">Coemansia aciculifera</name>
    <dbReference type="NCBI Taxonomy" id="417176"/>
    <lineage>
        <taxon>Eukaryota</taxon>
        <taxon>Fungi</taxon>
        <taxon>Fungi incertae sedis</taxon>
        <taxon>Zoopagomycota</taxon>
        <taxon>Kickxellomycotina</taxon>
        <taxon>Kickxellomycetes</taxon>
        <taxon>Kickxellales</taxon>
        <taxon>Kickxellaceae</taxon>
        <taxon>Coemansia</taxon>
    </lineage>
</organism>
<comment type="caution">
    <text evidence="1">The sequence shown here is derived from an EMBL/GenBank/DDBJ whole genome shotgun (WGS) entry which is preliminary data.</text>
</comment>
<sequence length="369" mass="39307">MDAAQLRIKARLLRDQTGNQAAQQGGGLLSAISSFWGGGSGSNAGSYSGGTGLQSSSSHRQELRWRASPDVLVTLATRSKMAVQASGINVIRDLIDKLGHSLPTFLSVLSLLFPQPRSSQPSTPDDNIARQSDDARAKSTVVAASHHADALLAGDTGGSSNYSPASVFFLELAISSVTSSPERAPVIWPSIERAMQRMLEYADVLHHFSLERAVSGLLSMAVKILECCSNQESVTESTAPLLEMLERILRCLGLLRDARDSTFDAVTAQLAVGIERLVDTDAKVLLSVSTNWDIVRLLLKRLAHTQDAALVPTGGDTARRSLAVLVEIVILLKCGAIEPAVYFADVLDTLSAFMPSDRALLASSSPTLA</sequence>
<keyword evidence="2" id="KW-1185">Reference proteome</keyword>
<gene>
    <name evidence="1" type="ORF">IWW38_004576</name>
</gene>
<proteinExistence type="predicted"/>
<evidence type="ECO:0000313" key="1">
    <source>
        <dbReference type="EMBL" id="KAJ2889664.1"/>
    </source>
</evidence>
<evidence type="ECO:0000313" key="2">
    <source>
        <dbReference type="Proteomes" id="UP001139981"/>
    </source>
</evidence>
<feature type="non-terminal residue" evidence="1">
    <location>
        <position position="369"/>
    </location>
</feature>
<dbReference type="EMBL" id="JANBVB010001727">
    <property type="protein sequence ID" value="KAJ2889664.1"/>
    <property type="molecule type" value="Genomic_DNA"/>
</dbReference>
<name>A0ACC1LXJ5_9FUNG</name>
<accession>A0ACC1LXJ5</accession>
<dbReference type="Proteomes" id="UP001139981">
    <property type="component" value="Unassembled WGS sequence"/>
</dbReference>
<protein>
    <submittedName>
        <fullName evidence="1">Uncharacterized protein</fullName>
    </submittedName>
</protein>
<reference evidence="1" key="1">
    <citation type="submission" date="2022-07" db="EMBL/GenBank/DDBJ databases">
        <title>Phylogenomic reconstructions and comparative analyses of Kickxellomycotina fungi.</title>
        <authorList>
            <person name="Reynolds N.K."/>
            <person name="Stajich J.E."/>
            <person name="Barry K."/>
            <person name="Grigoriev I.V."/>
            <person name="Crous P."/>
            <person name="Smith M.E."/>
        </authorList>
    </citation>
    <scope>NUCLEOTIDE SEQUENCE</scope>
    <source>
        <strain evidence="1">CBS 190363</strain>
    </source>
</reference>